<evidence type="ECO:0000259" key="8">
    <source>
        <dbReference type="PROSITE" id="PS50110"/>
    </source>
</evidence>
<evidence type="ECO:0000313" key="10">
    <source>
        <dbReference type="Proteomes" id="UP000216339"/>
    </source>
</evidence>
<dbReference type="Pfam" id="PF25601">
    <property type="entry name" value="AAA_lid_14"/>
    <property type="match status" value="1"/>
</dbReference>
<dbReference type="PROSITE" id="PS00676">
    <property type="entry name" value="SIGMA54_INTERACT_2"/>
    <property type="match status" value="1"/>
</dbReference>
<evidence type="ECO:0000256" key="2">
    <source>
        <dbReference type="ARBA" id="ARBA00022840"/>
    </source>
</evidence>
<dbReference type="SMART" id="SM00448">
    <property type="entry name" value="REC"/>
    <property type="match status" value="1"/>
</dbReference>
<keyword evidence="4" id="KW-0238">DNA-binding</keyword>
<dbReference type="Gene3D" id="3.40.50.300">
    <property type="entry name" value="P-loop containing nucleotide triphosphate hydrolases"/>
    <property type="match status" value="1"/>
</dbReference>
<dbReference type="OrthoDB" id="9810703at2"/>
<sequence>MSQKRIYVVDDDPKIGELFAKVLGRDGYATQGFTSAEPLLQACDDGRPPDLVLTDLMMPDVSGMELIEALRERGLTIPVIVMTAHSSVQTAVEAMRLGAFHYLQKPVNLEEMRALLAKALDLYEDKKELQEIKQTRKKEHSVGKIIGTSDEVQEVRDTIETLKDIPNTTVLVRGETGTGKNLVAQTLHYASKWSGGRFMEINCAALPDNLLESELFGYEKGAFTDARAAKPGLLEVADGGTLFLDEIDSMSLGLQSKLLSFLESRQFRRLGGTDEIKVTTRIVCATNANLQEKVAEKEFRKDLLFRINVVALQLPPLRRMGADALQIAEKVAAGFASEFGKPFDGFTEAAQEKLLSHNWPGNVRELRNVLERALIFAKTPTLDASDLVLLQTDLFDGAASDADTFRFRASATLEDLEYEYIKHTLANNRNSSYADVAKLLGISKKTLWEKRKRYNLDEEVEEMTA</sequence>
<dbReference type="PROSITE" id="PS50045">
    <property type="entry name" value="SIGMA54_INTERACT_4"/>
    <property type="match status" value="1"/>
</dbReference>
<dbReference type="InterPro" id="IPR025943">
    <property type="entry name" value="Sigma_54_int_dom_ATP-bd_2"/>
</dbReference>
<dbReference type="GO" id="GO:0000160">
    <property type="term" value="P:phosphorelay signal transduction system"/>
    <property type="evidence" value="ECO:0007669"/>
    <property type="project" value="InterPro"/>
</dbReference>
<dbReference type="InterPro" id="IPR025662">
    <property type="entry name" value="Sigma_54_int_dom_ATP-bd_1"/>
</dbReference>
<dbReference type="PROSITE" id="PS00675">
    <property type="entry name" value="SIGMA54_INTERACT_1"/>
    <property type="match status" value="1"/>
</dbReference>
<dbReference type="EMBL" id="MQWD01000001">
    <property type="protein sequence ID" value="PAP77029.1"/>
    <property type="molecule type" value="Genomic_DNA"/>
</dbReference>
<dbReference type="InterPro" id="IPR025944">
    <property type="entry name" value="Sigma_54_int_dom_CS"/>
</dbReference>
<dbReference type="SMART" id="SM00382">
    <property type="entry name" value="AAA"/>
    <property type="match status" value="1"/>
</dbReference>
<dbReference type="SUPFAM" id="SSF46689">
    <property type="entry name" value="Homeodomain-like"/>
    <property type="match status" value="1"/>
</dbReference>
<dbReference type="Gene3D" id="1.10.10.60">
    <property type="entry name" value="Homeodomain-like"/>
    <property type="match status" value="1"/>
</dbReference>
<evidence type="ECO:0000256" key="5">
    <source>
        <dbReference type="ARBA" id="ARBA00023163"/>
    </source>
</evidence>
<keyword evidence="10" id="KW-1185">Reference proteome</keyword>
<dbReference type="FunFam" id="3.40.50.300:FF:000006">
    <property type="entry name" value="DNA-binding transcriptional regulator NtrC"/>
    <property type="match status" value="1"/>
</dbReference>
<dbReference type="Proteomes" id="UP000216339">
    <property type="component" value="Unassembled WGS sequence"/>
</dbReference>
<evidence type="ECO:0000313" key="9">
    <source>
        <dbReference type="EMBL" id="PAP77029.1"/>
    </source>
</evidence>
<dbReference type="PROSITE" id="PS00688">
    <property type="entry name" value="SIGMA54_INTERACT_3"/>
    <property type="match status" value="1"/>
</dbReference>
<dbReference type="InterPro" id="IPR002078">
    <property type="entry name" value="Sigma_54_int"/>
</dbReference>
<dbReference type="Pfam" id="PF02954">
    <property type="entry name" value="HTH_8"/>
    <property type="match status" value="1"/>
</dbReference>
<dbReference type="PROSITE" id="PS50110">
    <property type="entry name" value="RESPONSE_REGULATORY"/>
    <property type="match status" value="1"/>
</dbReference>
<keyword evidence="2" id="KW-0067">ATP-binding</keyword>
<dbReference type="InterPro" id="IPR011006">
    <property type="entry name" value="CheY-like_superfamily"/>
</dbReference>
<dbReference type="SUPFAM" id="SSF52172">
    <property type="entry name" value="CheY-like"/>
    <property type="match status" value="1"/>
</dbReference>
<dbReference type="InterPro" id="IPR002197">
    <property type="entry name" value="HTH_Fis"/>
</dbReference>
<dbReference type="Gene3D" id="3.40.50.2300">
    <property type="match status" value="1"/>
</dbReference>
<dbReference type="InterPro" id="IPR001789">
    <property type="entry name" value="Sig_transdc_resp-reg_receiver"/>
</dbReference>
<dbReference type="RefSeq" id="WP_095510695.1">
    <property type="nucleotide sequence ID" value="NZ_MQWD01000001.1"/>
</dbReference>
<keyword evidence="5" id="KW-0804">Transcription</keyword>
<proteinExistence type="predicted"/>
<dbReference type="PANTHER" id="PTHR32071:SF14">
    <property type="entry name" value="TRANSCRIPTIONAL REGULATORY PROTEIN RTCR"/>
    <property type="match status" value="1"/>
</dbReference>
<dbReference type="Gene3D" id="1.10.8.60">
    <property type="match status" value="1"/>
</dbReference>
<dbReference type="AlphaFoldDB" id="A0A271J2U5"/>
<evidence type="ECO:0000256" key="3">
    <source>
        <dbReference type="ARBA" id="ARBA00023015"/>
    </source>
</evidence>
<accession>A0A271J2U5</accession>
<feature type="domain" description="Sigma-54 factor interaction" evidence="7">
    <location>
        <begin position="145"/>
        <end position="375"/>
    </location>
</feature>
<reference evidence="9 10" key="1">
    <citation type="submission" date="2016-11" db="EMBL/GenBank/DDBJ databases">
        <title>Study of marine rhodopsin-containing bacteria.</title>
        <authorList>
            <person name="Yoshizawa S."/>
            <person name="Kumagai Y."/>
            <person name="Kogure K."/>
        </authorList>
    </citation>
    <scope>NUCLEOTIDE SEQUENCE [LARGE SCALE GENOMIC DNA]</scope>
    <source>
        <strain evidence="9 10">SAORIC-28</strain>
    </source>
</reference>
<name>A0A271J2U5_9BACT</name>
<feature type="modified residue" description="4-aspartylphosphate" evidence="6">
    <location>
        <position position="55"/>
    </location>
</feature>
<keyword evidence="3" id="KW-0805">Transcription regulation</keyword>
<dbReference type="SUPFAM" id="SSF52540">
    <property type="entry name" value="P-loop containing nucleoside triphosphate hydrolases"/>
    <property type="match status" value="1"/>
</dbReference>
<dbReference type="CDD" id="cd00009">
    <property type="entry name" value="AAA"/>
    <property type="match status" value="1"/>
</dbReference>
<dbReference type="GO" id="GO:0043565">
    <property type="term" value="F:sequence-specific DNA binding"/>
    <property type="evidence" value="ECO:0007669"/>
    <property type="project" value="InterPro"/>
</dbReference>
<feature type="domain" description="Response regulatory" evidence="8">
    <location>
        <begin position="5"/>
        <end position="120"/>
    </location>
</feature>
<dbReference type="InterPro" id="IPR003593">
    <property type="entry name" value="AAA+_ATPase"/>
</dbReference>
<protein>
    <submittedName>
        <fullName evidence="9">Fis family transcriptional regulator</fullName>
    </submittedName>
</protein>
<keyword evidence="1" id="KW-0547">Nucleotide-binding</keyword>
<keyword evidence="6" id="KW-0597">Phosphoprotein</keyword>
<evidence type="ECO:0000256" key="6">
    <source>
        <dbReference type="PROSITE-ProRule" id="PRU00169"/>
    </source>
</evidence>
<dbReference type="GO" id="GO:0006355">
    <property type="term" value="P:regulation of DNA-templated transcription"/>
    <property type="evidence" value="ECO:0007669"/>
    <property type="project" value="InterPro"/>
</dbReference>
<dbReference type="GO" id="GO:0005524">
    <property type="term" value="F:ATP binding"/>
    <property type="evidence" value="ECO:0007669"/>
    <property type="project" value="UniProtKB-KW"/>
</dbReference>
<organism evidence="9 10">
    <name type="scientific">Rubrivirga marina</name>
    <dbReference type="NCBI Taxonomy" id="1196024"/>
    <lineage>
        <taxon>Bacteria</taxon>
        <taxon>Pseudomonadati</taxon>
        <taxon>Rhodothermota</taxon>
        <taxon>Rhodothermia</taxon>
        <taxon>Rhodothermales</taxon>
        <taxon>Rubricoccaceae</taxon>
        <taxon>Rubrivirga</taxon>
    </lineage>
</organism>
<evidence type="ECO:0000256" key="4">
    <source>
        <dbReference type="ARBA" id="ARBA00023125"/>
    </source>
</evidence>
<evidence type="ECO:0000256" key="1">
    <source>
        <dbReference type="ARBA" id="ARBA00022741"/>
    </source>
</evidence>
<dbReference type="PANTHER" id="PTHR32071">
    <property type="entry name" value="TRANSCRIPTIONAL REGULATORY PROTEIN"/>
    <property type="match status" value="1"/>
</dbReference>
<dbReference type="Pfam" id="PF00072">
    <property type="entry name" value="Response_reg"/>
    <property type="match status" value="1"/>
</dbReference>
<dbReference type="InterPro" id="IPR009057">
    <property type="entry name" value="Homeodomain-like_sf"/>
</dbReference>
<gene>
    <name evidence="9" type="ORF">BSZ37_11595</name>
</gene>
<dbReference type="InterPro" id="IPR058031">
    <property type="entry name" value="AAA_lid_NorR"/>
</dbReference>
<dbReference type="Pfam" id="PF00158">
    <property type="entry name" value="Sigma54_activat"/>
    <property type="match status" value="1"/>
</dbReference>
<evidence type="ECO:0000259" key="7">
    <source>
        <dbReference type="PROSITE" id="PS50045"/>
    </source>
</evidence>
<comment type="caution">
    <text evidence="9">The sequence shown here is derived from an EMBL/GenBank/DDBJ whole genome shotgun (WGS) entry which is preliminary data.</text>
</comment>
<dbReference type="InterPro" id="IPR027417">
    <property type="entry name" value="P-loop_NTPase"/>
</dbReference>